<dbReference type="GO" id="GO:0016491">
    <property type="term" value="F:oxidoreductase activity"/>
    <property type="evidence" value="ECO:0007669"/>
    <property type="project" value="UniProtKB-KW"/>
</dbReference>
<keyword evidence="8" id="KW-0411">Iron-sulfur</keyword>
<proteinExistence type="predicted"/>
<evidence type="ECO:0000256" key="4">
    <source>
        <dbReference type="ARBA" id="ARBA00022723"/>
    </source>
</evidence>
<dbReference type="Proteomes" id="UP000199513">
    <property type="component" value="Unassembled WGS sequence"/>
</dbReference>
<dbReference type="GO" id="GO:0050660">
    <property type="term" value="F:flavin adenine dinucleotide binding"/>
    <property type="evidence" value="ECO:0007669"/>
    <property type="project" value="TreeGrafter"/>
</dbReference>
<dbReference type="PRINTS" id="PR00371">
    <property type="entry name" value="FPNCR"/>
</dbReference>
<dbReference type="SUPFAM" id="SSF63380">
    <property type="entry name" value="Riboflavin synthase domain-like"/>
    <property type="match status" value="1"/>
</dbReference>
<evidence type="ECO:0000256" key="2">
    <source>
        <dbReference type="ARBA" id="ARBA00022630"/>
    </source>
</evidence>
<dbReference type="InterPro" id="IPR001041">
    <property type="entry name" value="2Fe-2S_ferredoxin-type"/>
</dbReference>
<dbReference type="Pfam" id="PF00175">
    <property type="entry name" value="NAD_binding_1"/>
    <property type="match status" value="1"/>
</dbReference>
<dbReference type="PROSITE" id="PS51384">
    <property type="entry name" value="FAD_FR"/>
    <property type="match status" value="1"/>
</dbReference>
<organism evidence="11 12">
    <name type="scientific">Thermoflexibacter ruber</name>
    <dbReference type="NCBI Taxonomy" id="1003"/>
    <lineage>
        <taxon>Bacteria</taxon>
        <taxon>Pseudomonadati</taxon>
        <taxon>Bacteroidota</taxon>
        <taxon>Cytophagia</taxon>
        <taxon>Cytophagales</taxon>
        <taxon>Thermoflexibacteraceae</taxon>
        <taxon>Thermoflexibacter</taxon>
    </lineage>
</organism>
<dbReference type="PANTHER" id="PTHR47354">
    <property type="entry name" value="NADH OXIDOREDUCTASE HCR"/>
    <property type="match status" value="1"/>
</dbReference>
<feature type="domain" description="2Fe-2S ferredoxin-type" evidence="9">
    <location>
        <begin position="261"/>
        <end position="349"/>
    </location>
</feature>
<dbReference type="InterPro" id="IPR001709">
    <property type="entry name" value="Flavoprot_Pyr_Nucl_cyt_Rdtase"/>
</dbReference>
<dbReference type="Gene3D" id="3.10.20.30">
    <property type="match status" value="1"/>
</dbReference>
<dbReference type="EMBL" id="FONY01000026">
    <property type="protein sequence ID" value="SFF32743.1"/>
    <property type="molecule type" value="Genomic_DNA"/>
</dbReference>
<sequence>MKTYSLKIKEITRETSDTITIHFKQPLFSKIKYKSGQFLTIIVPINGKNERRAYSLSSAPNIDENLSITIKMIENGLVSNYVDKHFKAGDKMEVVEPMGHFCLEPDKNLERHIVLFAAGSGITPLISMAKSVLVFEPKSTVSLIYGNRSMQSIIFKQTIEEMQKKYGTRFNVVHVLSRAEEDWIGYKGRIDKTLTINVLNLLPKFDNDKTEYFLCGPEGMMTAVTEALVYLQTPKEKIHHESFFSASVKEEANNATDNVSRTVTIILDNEEYQISVKPNKTILEAGLDAGLDMPYSCQSGLCTACRGKKKSGEVKMDEDEGLSEMEIKEGYVLTCVGHPMSEDVVIEIG</sequence>
<evidence type="ECO:0000313" key="11">
    <source>
        <dbReference type="EMBL" id="SFF32743.1"/>
    </source>
</evidence>
<reference evidence="11 12" key="1">
    <citation type="submission" date="2016-10" db="EMBL/GenBank/DDBJ databases">
        <authorList>
            <person name="de Groot N.N."/>
        </authorList>
    </citation>
    <scope>NUCLEOTIDE SEQUENCE [LARGE SCALE GENOMIC DNA]</scope>
    <source>
        <strain>GEY</strain>
        <strain evidence="12">DSM 9560</strain>
    </source>
</reference>
<dbReference type="InterPro" id="IPR006058">
    <property type="entry name" value="2Fe2S_fd_BS"/>
</dbReference>
<dbReference type="Pfam" id="PF00970">
    <property type="entry name" value="FAD_binding_6"/>
    <property type="match status" value="1"/>
</dbReference>
<dbReference type="Gene3D" id="2.40.30.10">
    <property type="entry name" value="Translation factors"/>
    <property type="match status" value="1"/>
</dbReference>
<dbReference type="OrthoDB" id="9789468at2"/>
<evidence type="ECO:0000313" key="12">
    <source>
        <dbReference type="Proteomes" id="UP000199513"/>
    </source>
</evidence>
<dbReference type="InterPro" id="IPR017927">
    <property type="entry name" value="FAD-bd_FR_type"/>
</dbReference>
<dbReference type="STRING" id="1003.SAMN04488541_102615"/>
<evidence type="ECO:0000256" key="6">
    <source>
        <dbReference type="ARBA" id="ARBA00023002"/>
    </source>
</evidence>
<dbReference type="GO" id="GO:0051537">
    <property type="term" value="F:2 iron, 2 sulfur cluster binding"/>
    <property type="evidence" value="ECO:0007669"/>
    <property type="project" value="UniProtKB-KW"/>
</dbReference>
<dbReference type="InterPro" id="IPR017938">
    <property type="entry name" value="Riboflavin_synthase-like_b-brl"/>
</dbReference>
<dbReference type="PROSITE" id="PS00197">
    <property type="entry name" value="2FE2S_FER_1"/>
    <property type="match status" value="1"/>
</dbReference>
<dbReference type="CDD" id="cd06214">
    <property type="entry name" value="PA_degradation_oxidoreductase_like"/>
    <property type="match status" value="1"/>
</dbReference>
<dbReference type="GO" id="GO:0046872">
    <property type="term" value="F:metal ion binding"/>
    <property type="evidence" value="ECO:0007669"/>
    <property type="project" value="UniProtKB-KW"/>
</dbReference>
<dbReference type="Gene3D" id="3.40.50.80">
    <property type="entry name" value="Nucleotide-binding domain of ferredoxin-NADP reductase (FNR) module"/>
    <property type="match status" value="1"/>
</dbReference>
<evidence type="ECO:0000256" key="8">
    <source>
        <dbReference type="ARBA" id="ARBA00023014"/>
    </source>
</evidence>
<evidence type="ECO:0000256" key="5">
    <source>
        <dbReference type="ARBA" id="ARBA00022827"/>
    </source>
</evidence>
<keyword evidence="6" id="KW-0560">Oxidoreductase</keyword>
<dbReference type="InterPro" id="IPR036010">
    <property type="entry name" value="2Fe-2S_ferredoxin-like_sf"/>
</dbReference>
<keyword evidence="5" id="KW-0274">FAD</keyword>
<dbReference type="AlphaFoldDB" id="A0A1I2HTK9"/>
<accession>A0A1I2HTK9</accession>
<dbReference type="SUPFAM" id="SSF54292">
    <property type="entry name" value="2Fe-2S ferredoxin-like"/>
    <property type="match status" value="1"/>
</dbReference>
<keyword evidence="12" id="KW-1185">Reference proteome</keyword>
<evidence type="ECO:0000259" key="10">
    <source>
        <dbReference type="PROSITE" id="PS51384"/>
    </source>
</evidence>
<keyword evidence="2" id="KW-0285">Flavoprotein</keyword>
<dbReference type="InterPro" id="IPR008333">
    <property type="entry name" value="Cbr1-like_FAD-bd_dom"/>
</dbReference>
<dbReference type="InterPro" id="IPR001433">
    <property type="entry name" value="OxRdtase_FAD/NAD-bd"/>
</dbReference>
<name>A0A1I2HTK9_9BACT</name>
<dbReference type="PANTHER" id="PTHR47354:SF8">
    <property type="entry name" value="1,2-PHENYLACETYL-COA EPOXIDASE, SUBUNIT E"/>
    <property type="match status" value="1"/>
</dbReference>
<dbReference type="InterPro" id="IPR050415">
    <property type="entry name" value="MRET"/>
</dbReference>
<feature type="domain" description="FAD-binding FR-type" evidence="10">
    <location>
        <begin position="1"/>
        <end position="104"/>
    </location>
</feature>
<keyword evidence="7" id="KW-0408">Iron</keyword>
<dbReference type="SUPFAM" id="SSF52343">
    <property type="entry name" value="Ferredoxin reductase-like, C-terminal NADP-linked domain"/>
    <property type="match status" value="1"/>
</dbReference>
<evidence type="ECO:0000256" key="1">
    <source>
        <dbReference type="ARBA" id="ARBA00001974"/>
    </source>
</evidence>
<dbReference type="InterPro" id="IPR039261">
    <property type="entry name" value="FNR_nucleotide-bd"/>
</dbReference>
<dbReference type="CDD" id="cd00207">
    <property type="entry name" value="fer2"/>
    <property type="match status" value="1"/>
</dbReference>
<protein>
    <submittedName>
        <fullName evidence="11">Ring-1,2-phenylacetyl-CoA epoxidase subunit PaaE</fullName>
    </submittedName>
</protein>
<evidence type="ECO:0000256" key="7">
    <source>
        <dbReference type="ARBA" id="ARBA00023004"/>
    </source>
</evidence>
<evidence type="ECO:0000256" key="3">
    <source>
        <dbReference type="ARBA" id="ARBA00022714"/>
    </source>
</evidence>
<dbReference type="PROSITE" id="PS51085">
    <property type="entry name" value="2FE2S_FER_2"/>
    <property type="match status" value="1"/>
</dbReference>
<dbReference type="InterPro" id="IPR012675">
    <property type="entry name" value="Beta-grasp_dom_sf"/>
</dbReference>
<dbReference type="PRINTS" id="PR00410">
    <property type="entry name" value="PHEHYDRXLASE"/>
</dbReference>
<gene>
    <name evidence="11" type="ORF">SAMN04488541_102615</name>
</gene>
<comment type="cofactor">
    <cofactor evidence="1">
        <name>FAD</name>
        <dbReference type="ChEBI" id="CHEBI:57692"/>
    </cofactor>
</comment>
<evidence type="ECO:0000259" key="9">
    <source>
        <dbReference type="PROSITE" id="PS51085"/>
    </source>
</evidence>
<keyword evidence="3" id="KW-0001">2Fe-2S</keyword>
<keyword evidence="4" id="KW-0479">Metal-binding</keyword>
<dbReference type="Pfam" id="PF00111">
    <property type="entry name" value="Fer2"/>
    <property type="match status" value="1"/>
</dbReference>
<dbReference type="RefSeq" id="WP_091547935.1">
    <property type="nucleotide sequence ID" value="NZ_FONY01000026.1"/>
</dbReference>